<name>A0A3A8HTL0_9BACT</name>
<evidence type="ECO:0000313" key="1">
    <source>
        <dbReference type="EMBL" id="RKG73908.1"/>
    </source>
</evidence>
<gene>
    <name evidence="1" type="ORF">D7V88_35655</name>
</gene>
<protein>
    <submittedName>
        <fullName evidence="1">Uncharacterized protein</fullName>
    </submittedName>
</protein>
<dbReference type="EMBL" id="RAVZ01000390">
    <property type="protein sequence ID" value="RKG73908.1"/>
    <property type="molecule type" value="Genomic_DNA"/>
</dbReference>
<dbReference type="Proteomes" id="UP000268094">
    <property type="component" value="Unassembled WGS sequence"/>
</dbReference>
<dbReference type="OrthoDB" id="9814981at2"/>
<comment type="caution">
    <text evidence="1">The sequence shown here is derived from an EMBL/GenBank/DDBJ whole genome shotgun (WGS) entry which is preliminary data.</text>
</comment>
<accession>A0A3A8HTL0</accession>
<sequence>MARPVKVETLLPVEVDFQKERASGLRRSGDSLEKALAALSQSERELRALGGPSRAARYGAYRALWTEAERLRWNLTVQREACGVRNHRDLDFVYPLPPLLKE</sequence>
<dbReference type="RefSeq" id="WP_120545053.1">
    <property type="nucleotide sequence ID" value="NZ_RAVZ01000390.1"/>
</dbReference>
<dbReference type="AlphaFoldDB" id="A0A3A8HTL0"/>
<proteinExistence type="predicted"/>
<organism evidence="1 2">
    <name type="scientific">Corallococcus terminator</name>
    <dbReference type="NCBI Taxonomy" id="2316733"/>
    <lineage>
        <taxon>Bacteria</taxon>
        <taxon>Pseudomonadati</taxon>
        <taxon>Myxococcota</taxon>
        <taxon>Myxococcia</taxon>
        <taxon>Myxococcales</taxon>
        <taxon>Cystobacterineae</taxon>
        <taxon>Myxococcaceae</taxon>
        <taxon>Corallococcus</taxon>
    </lineage>
</organism>
<evidence type="ECO:0000313" key="2">
    <source>
        <dbReference type="Proteomes" id="UP000268094"/>
    </source>
</evidence>
<keyword evidence="2" id="KW-1185">Reference proteome</keyword>
<reference evidence="2" key="1">
    <citation type="submission" date="2018-09" db="EMBL/GenBank/DDBJ databases">
        <authorList>
            <person name="Livingstone P.G."/>
            <person name="Whitworth D.E."/>
        </authorList>
    </citation>
    <scope>NUCLEOTIDE SEQUENCE [LARGE SCALE GENOMIC DNA]</scope>
    <source>
        <strain evidence="2">CA054A</strain>
    </source>
</reference>